<evidence type="ECO:0000256" key="2">
    <source>
        <dbReference type="ARBA" id="ARBA00022692"/>
    </source>
</evidence>
<dbReference type="Proteomes" id="UP000077852">
    <property type="component" value="Unassembled WGS sequence"/>
</dbReference>
<proteinExistence type="predicted"/>
<sequence length="723" mass="79041">MSVSTHGLRVHRGPQMLRAAVELLSSMRFAIALLTVICIASIIGTVLKQHEPINNYINQFGPFWAELFRAARLDTVYSAWWFMLILLFLVISTSLCVARNTPRILVDLKTFKEDIRAQSLKAFGQRAESRLGETPEAAARRIGQLLASGGWKVKLQQREATHGSRPTGAGWMVAARAGGAHKLGYIAAHSAIVLVCIGGLLDGDLIVRAQTWFNGKSVFTGGGMIADVAPEHRLSASNPTFRGNILVPEGGQGSVAILNQADGVLLQELPFSIELKKFIVDYYSTGMPKLFASEVVLHDRETGEQVPARIEVNHPASYKGVEIYQSSFDDGGSKVKLKAVPMAAAAKPFEVEGIIGGPSTEITNGKDKLTLEYAALRVINVENFADAGAMSSGADVRKVDLRHDIESRLGAANKVNKPKVLRNIGPSIGYKLRDAAGQAREYQNYMVPVDTGDGQPVFLLGMREKPEDPFRYLRVPADEQGSMDGFVRMRAALADPDIRARAIERYIAKATDPKRPEMAEQLRVSATRALALFSGSERARPDATALGGWQAIAEFMEVNVPEAERERAGGVLVRILNDVLFEVLNLSREGAGLAVLPNDEKSQAYLTQAVLAISDAHFYPAPVAMMMTDFTQVQASVFQVARAPGKNVVYLGCLLLIIGIFAMLYVRERRLWVWLTPEGNAADGATTATMAFSVNRKAMDSDREFEHLKHKLLALKKTEPETT</sequence>
<evidence type="ECO:0000256" key="3">
    <source>
        <dbReference type="ARBA" id="ARBA00022748"/>
    </source>
</evidence>
<dbReference type="EMBL" id="LVHG01000043">
    <property type="protein sequence ID" value="OAK63757.1"/>
    <property type="molecule type" value="Genomic_DNA"/>
</dbReference>
<dbReference type="AlphaFoldDB" id="A0AA91DP11"/>
<dbReference type="PANTHER" id="PTHR31566">
    <property type="entry name" value="CYTOCHROME C BIOGENESIS PROTEIN CCS1, CHLOROPLASTIC"/>
    <property type="match status" value="1"/>
</dbReference>
<gene>
    <name evidence="8" type="ORF">A3K87_15600</name>
</gene>
<keyword evidence="3" id="KW-0201">Cytochrome c-type biogenesis</keyword>
<reference evidence="8 9" key="1">
    <citation type="submission" date="2016-03" db="EMBL/GenBank/DDBJ databases">
        <title>Genome sequence of Variovorax paradoxus KB5.</title>
        <authorList>
            <person name="Jeong H."/>
            <person name="Hong C.E."/>
            <person name="Jo S.H."/>
            <person name="Park J.M."/>
        </authorList>
    </citation>
    <scope>NUCLEOTIDE SEQUENCE [LARGE SCALE GENOMIC DNA]</scope>
    <source>
        <strain evidence="8 9">KB5</strain>
    </source>
</reference>
<evidence type="ECO:0000313" key="8">
    <source>
        <dbReference type="EMBL" id="OAK63757.1"/>
    </source>
</evidence>
<name>A0AA91DP11_VARPD</name>
<feature type="transmembrane region" description="Helical" evidence="6">
    <location>
        <begin position="21"/>
        <end position="47"/>
    </location>
</feature>
<evidence type="ECO:0000256" key="4">
    <source>
        <dbReference type="ARBA" id="ARBA00022989"/>
    </source>
</evidence>
<organism evidence="8 9">
    <name type="scientific">Variovorax paradoxus</name>
    <dbReference type="NCBI Taxonomy" id="34073"/>
    <lineage>
        <taxon>Bacteria</taxon>
        <taxon>Pseudomonadati</taxon>
        <taxon>Pseudomonadota</taxon>
        <taxon>Betaproteobacteria</taxon>
        <taxon>Burkholderiales</taxon>
        <taxon>Comamonadaceae</taxon>
        <taxon>Variovorax</taxon>
    </lineage>
</organism>
<evidence type="ECO:0000256" key="6">
    <source>
        <dbReference type="SAM" id="Phobius"/>
    </source>
</evidence>
<feature type="transmembrane region" description="Helical" evidence="6">
    <location>
        <begin position="648"/>
        <end position="666"/>
    </location>
</feature>
<protein>
    <submittedName>
        <fullName evidence="8">Cytochrome C biogenesis protein ResB</fullName>
    </submittedName>
</protein>
<feature type="domain" description="ResB-like" evidence="7">
    <location>
        <begin position="27"/>
        <end position="706"/>
    </location>
</feature>
<dbReference type="InterPro" id="IPR007816">
    <property type="entry name" value="ResB-like_domain"/>
</dbReference>
<comment type="caution">
    <text evidence="8">The sequence shown here is derived from an EMBL/GenBank/DDBJ whole genome shotgun (WGS) entry which is preliminary data.</text>
</comment>
<dbReference type="PANTHER" id="PTHR31566:SF0">
    <property type="entry name" value="CYTOCHROME C BIOGENESIS PROTEIN CCS1, CHLOROPLASTIC"/>
    <property type="match status" value="1"/>
</dbReference>
<keyword evidence="2 6" id="KW-0812">Transmembrane</keyword>
<accession>A0AA91DP11</accession>
<dbReference type="InterPro" id="IPR023494">
    <property type="entry name" value="Cyt_c_bgen_Ccs1/CcsB/ResB"/>
</dbReference>
<dbReference type="GO" id="GO:0016020">
    <property type="term" value="C:membrane"/>
    <property type="evidence" value="ECO:0007669"/>
    <property type="project" value="UniProtKB-SubCell"/>
</dbReference>
<dbReference type="RefSeq" id="WP_081268054.1">
    <property type="nucleotide sequence ID" value="NZ_LVHG01000043.1"/>
</dbReference>
<evidence type="ECO:0000313" key="9">
    <source>
        <dbReference type="Proteomes" id="UP000077852"/>
    </source>
</evidence>
<evidence type="ECO:0000256" key="5">
    <source>
        <dbReference type="ARBA" id="ARBA00023136"/>
    </source>
</evidence>
<comment type="subcellular location">
    <subcellularLocation>
        <location evidence="1">Membrane</location>
        <topology evidence="1">Multi-pass membrane protein</topology>
    </subcellularLocation>
</comment>
<keyword evidence="4 6" id="KW-1133">Transmembrane helix</keyword>
<feature type="transmembrane region" description="Helical" evidence="6">
    <location>
        <begin position="79"/>
        <end position="98"/>
    </location>
</feature>
<dbReference type="GO" id="GO:0017004">
    <property type="term" value="P:cytochrome complex assembly"/>
    <property type="evidence" value="ECO:0007669"/>
    <property type="project" value="UniProtKB-KW"/>
</dbReference>
<keyword evidence="5 6" id="KW-0472">Membrane</keyword>
<evidence type="ECO:0000256" key="1">
    <source>
        <dbReference type="ARBA" id="ARBA00004141"/>
    </source>
</evidence>
<dbReference type="Pfam" id="PF05140">
    <property type="entry name" value="ResB"/>
    <property type="match status" value="1"/>
</dbReference>
<evidence type="ECO:0000259" key="7">
    <source>
        <dbReference type="Pfam" id="PF05140"/>
    </source>
</evidence>